<feature type="transmembrane region" description="Helical" evidence="1">
    <location>
        <begin position="388"/>
        <end position="413"/>
    </location>
</feature>
<comment type="caution">
    <text evidence="2">The sequence shown here is derived from an EMBL/GenBank/DDBJ whole genome shotgun (WGS) entry which is preliminary data.</text>
</comment>
<dbReference type="PANTHER" id="PTHR31170:SF20">
    <property type="entry name" value="DUF247 DOMAIN PROTEIN"/>
    <property type="match status" value="1"/>
</dbReference>
<dbReference type="Pfam" id="PF03140">
    <property type="entry name" value="DUF247"/>
    <property type="match status" value="1"/>
</dbReference>
<dbReference type="AlphaFoldDB" id="A0A2G9HYT0"/>
<evidence type="ECO:0000256" key="1">
    <source>
        <dbReference type="SAM" id="Phobius"/>
    </source>
</evidence>
<keyword evidence="1" id="KW-0812">Transmembrane</keyword>
<protein>
    <recommendedName>
        <fullName evidence="4">DUF247 domain-containing protein</fullName>
    </recommendedName>
</protein>
<dbReference type="STRING" id="429701.A0A2G9HYT0"/>
<name>A0A2G9HYT0_9LAMI</name>
<keyword evidence="3" id="KW-1185">Reference proteome</keyword>
<dbReference type="OrthoDB" id="1639532at2759"/>
<keyword evidence="1" id="KW-0472">Membrane</keyword>
<dbReference type="EMBL" id="NKXS01000712">
    <property type="protein sequence ID" value="PIN22675.1"/>
    <property type="molecule type" value="Genomic_DNA"/>
</dbReference>
<evidence type="ECO:0000313" key="2">
    <source>
        <dbReference type="EMBL" id="PIN22675.1"/>
    </source>
</evidence>
<evidence type="ECO:0008006" key="4">
    <source>
        <dbReference type="Google" id="ProtNLM"/>
    </source>
</evidence>
<evidence type="ECO:0000313" key="3">
    <source>
        <dbReference type="Proteomes" id="UP000231279"/>
    </source>
</evidence>
<proteinExistence type="predicted"/>
<dbReference type="InterPro" id="IPR004158">
    <property type="entry name" value="DUF247_pln"/>
</dbReference>
<sequence length="416" mass="48238">MASTTNMIKIVESLIGDKLSALSEDAESNEAAYTPRLVSVGPLHRKRGQLQGMESYKLRCLRNFCNRFTVNLPDLVSLVEQKEIYVRGCCQEKINLNPEQFLEMILLDGIFVVELFLKNYFHHVRERSDIIFRNRRMWSDLLRDMLLLENQLPTHVPKGVLDFVDQSLLKGITFYDLAHKFFKDVCNTEKLPLIEHHGDARHFVEFLLIYHSPVRPCGIQPSLLATKFRYTRSATVLQAAGVKFRCAEGNKGLFNVAFTKGELMLPNLIVNDWTETFFQNIIAFEQCGYHSKDITSYVILMDSLIDTSGDMYLLQDHGIIKNELGESKAVRELFNNLYKEVVTETDEFYFADLCYDLHYYNMDPVHEFKAKWLRWKRMLRLNYSSNPWFFIALVVASVLLNLLTVVQAVCSILQVK</sequence>
<reference evidence="3" key="1">
    <citation type="journal article" date="2018" name="Gigascience">
        <title>Genome assembly of the Pink Ipe (Handroanthus impetiginosus, Bignoniaceae), a highly valued, ecologically keystone Neotropical timber forest tree.</title>
        <authorList>
            <person name="Silva-Junior O.B."/>
            <person name="Grattapaglia D."/>
            <person name="Novaes E."/>
            <person name="Collevatti R.G."/>
        </authorList>
    </citation>
    <scope>NUCLEOTIDE SEQUENCE [LARGE SCALE GENOMIC DNA]</scope>
    <source>
        <strain evidence="3">cv. UFG-1</strain>
    </source>
</reference>
<keyword evidence="1" id="KW-1133">Transmembrane helix</keyword>
<gene>
    <name evidence="2" type="ORF">CDL12_04620</name>
</gene>
<dbReference type="PANTHER" id="PTHR31170">
    <property type="entry name" value="BNAC04G53230D PROTEIN"/>
    <property type="match status" value="1"/>
</dbReference>
<organism evidence="2 3">
    <name type="scientific">Handroanthus impetiginosus</name>
    <dbReference type="NCBI Taxonomy" id="429701"/>
    <lineage>
        <taxon>Eukaryota</taxon>
        <taxon>Viridiplantae</taxon>
        <taxon>Streptophyta</taxon>
        <taxon>Embryophyta</taxon>
        <taxon>Tracheophyta</taxon>
        <taxon>Spermatophyta</taxon>
        <taxon>Magnoliopsida</taxon>
        <taxon>eudicotyledons</taxon>
        <taxon>Gunneridae</taxon>
        <taxon>Pentapetalae</taxon>
        <taxon>asterids</taxon>
        <taxon>lamiids</taxon>
        <taxon>Lamiales</taxon>
        <taxon>Bignoniaceae</taxon>
        <taxon>Crescentiina</taxon>
        <taxon>Tabebuia alliance</taxon>
        <taxon>Handroanthus</taxon>
    </lineage>
</organism>
<accession>A0A2G9HYT0</accession>
<dbReference type="Proteomes" id="UP000231279">
    <property type="component" value="Unassembled WGS sequence"/>
</dbReference>